<keyword evidence="3" id="KW-1185">Reference proteome</keyword>
<feature type="compositionally biased region" description="Polar residues" evidence="1">
    <location>
        <begin position="303"/>
        <end position="318"/>
    </location>
</feature>
<feature type="compositionally biased region" description="Basic and acidic residues" evidence="1">
    <location>
        <begin position="340"/>
        <end position="357"/>
    </location>
</feature>
<organism evidence="2 3">
    <name type="scientific">Tuber borchii</name>
    <name type="common">White truffle</name>
    <dbReference type="NCBI Taxonomy" id="42251"/>
    <lineage>
        <taxon>Eukaryota</taxon>
        <taxon>Fungi</taxon>
        <taxon>Dikarya</taxon>
        <taxon>Ascomycota</taxon>
        <taxon>Pezizomycotina</taxon>
        <taxon>Pezizomycetes</taxon>
        <taxon>Pezizales</taxon>
        <taxon>Tuberaceae</taxon>
        <taxon>Tuber</taxon>
    </lineage>
</organism>
<dbReference type="OrthoDB" id="5419247at2759"/>
<feature type="compositionally biased region" description="Basic and acidic residues" evidence="1">
    <location>
        <begin position="455"/>
        <end position="481"/>
    </location>
</feature>
<sequence>MAGVSGITVESVDDITPGTIFLGHSSLPSHPQPKRRPFLALWKVGNQIVSLPLTSLASGGESVQIAAERFGRSTASYYPIAPSSNPPYLPVTATQNFSGFIDLLTPVTLGNSSLGRRARGTRISQRDLQSVIMAHVGLVQCGQEAVQTGQGEQESEMLLIDRRTHDSIRQMALEMLQCSEEGLLHARRTQEVTKSLVEAFDRPPAAKLILPRPQYPSPSLNSTHVDHPPPPPPPPPRSPQADIQQRHPAQQSSGQQQQQQQQQQQPLNSQYGSAGCRPNTFPGDPRNPESDGDGDGPPGTHTHWGSSNLSSAPTGSRSNKQRNRTPARRSGTNGNQVAQRQEECKQEGCQQEHQHEEDGNDEDGIDEWTKGDWAWVEEIIPEDKEKGKQPGEYSDSKPPSEWDPDDWDKLEDIIPEIATHLPPEDGSDSEGTQGNTVIPHPLLSPPFQEGQEEEPPSKDASDENDRRSNKSSSDRYNEHQRNFLPTSLPTQQPWAQSQFRTFTHALQRITARAQPQQEETSVPTAGSTGSESEDTEDIHSSGTEPQGVATTPPSAQATQTATPEEQAPTGQSKTMESETSPIRAVGPTETEGARG</sequence>
<feature type="compositionally biased region" description="Low complexity" evidence="1">
    <location>
        <begin position="250"/>
        <end position="265"/>
    </location>
</feature>
<name>A0A2T7A8D6_TUBBO</name>
<feature type="region of interest" description="Disordered" evidence="1">
    <location>
        <begin position="205"/>
        <end position="595"/>
    </location>
</feature>
<dbReference type="EMBL" id="NESQ01000005">
    <property type="protein sequence ID" value="PUU83989.1"/>
    <property type="molecule type" value="Genomic_DNA"/>
</dbReference>
<feature type="compositionally biased region" description="Pro residues" evidence="1">
    <location>
        <begin position="228"/>
        <end position="238"/>
    </location>
</feature>
<accession>A0A2T7A8D6</accession>
<feature type="compositionally biased region" description="Polar residues" evidence="1">
    <location>
        <begin position="483"/>
        <end position="501"/>
    </location>
</feature>
<comment type="caution">
    <text evidence="2">The sequence shown here is derived from an EMBL/GenBank/DDBJ whole genome shotgun (WGS) entry which is preliminary data.</text>
</comment>
<feature type="compositionally biased region" description="Low complexity" evidence="1">
    <location>
        <begin position="549"/>
        <end position="569"/>
    </location>
</feature>
<feature type="compositionally biased region" description="Polar residues" evidence="1">
    <location>
        <begin position="513"/>
        <end position="530"/>
    </location>
</feature>
<evidence type="ECO:0000313" key="2">
    <source>
        <dbReference type="EMBL" id="PUU83989.1"/>
    </source>
</evidence>
<dbReference type="Proteomes" id="UP000244722">
    <property type="component" value="Unassembled WGS sequence"/>
</dbReference>
<feature type="compositionally biased region" description="Basic and acidic residues" evidence="1">
    <location>
        <begin position="381"/>
        <end position="400"/>
    </location>
</feature>
<proteinExistence type="predicted"/>
<evidence type="ECO:0000256" key="1">
    <source>
        <dbReference type="SAM" id="MobiDB-lite"/>
    </source>
</evidence>
<feature type="compositionally biased region" description="Polar residues" evidence="1">
    <location>
        <begin position="570"/>
        <end position="580"/>
    </location>
</feature>
<evidence type="ECO:0000313" key="3">
    <source>
        <dbReference type="Proteomes" id="UP000244722"/>
    </source>
</evidence>
<reference evidence="2 3" key="1">
    <citation type="submission" date="2017-04" db="EMBL/GenBank/DDBJ databases">
        <title>Draft genome sequence of Tuber borchii Vittad., a whitish edible truffle.</title>
        <authorList>
            <consortium name="DOE Joint Genome Institute"/>
            <person name="Murat C."/>
            <person name="Kuo A."/>
            <person name="Barry K.W."/>
            <person name="Clum A."/>
            <person name="Dockter R.B."/>
            <person name="Fauchery L."/>
            <person name="Iotti M."/>
            <person name="Kohler A."/>
            <person name="Labutti K."/>
            <person name="Lindquist E.A."/>
            <person name="Lipzen A."/>
            <person name="Ohm R.A."/>
            <person name="Wang M."/>
            <person name="Grigoriev I.V."/>
            <person name="Zambonelli A."/>
            <person name="Martin F.M."/>
        </authorList>
    </citation>
    <scope>NUCLEOTIDE SEQUENCE [LARGE SCALE GENOMIC DNA]</scope>
    <source>
        <strain evidence="2 3">Tbo3840</strain>
    </source>
</reference>
<gene>
    <name evidence="2" type="ORF">B9Z19DRAFT_1118521</name>
</gene>
<protein>
    <submittedName>
        <fullName evidence="2">Uncharacterized protein</fullName>
    </submittedName>
</protein>
<dbReference type="AlphaFoldDB" id="A0A2T7A8D6"/>